<proteinExistence type="inferred from homology"/>
<keyword evidence="4" id="KW-1185">Reference proteome</keyword>
<sequence length="276" mass="32091">MEVIDSHQHFWVYSPDTYDWIDDSMAVIRRDFLPEHLAPILRENGVDGTIAVQADQSITETNFLLDQANEYDFIYGVVGWVDLQSDHLEAQLDALAHREKLVGFRHIVQGEQDPLFLMRPRFRRGLEMIFERGYAYDLLIYPHQLGVALELIDQFREAPIVIDHLAKPYIRSGLWKGWKVMMEEISKYPHVMCKWSGMITEANWQTWQQEDLAPYLDVTADAFSANRLMFGSDWPVLNVAGTYENVLGGIRDYINGWSEEDQKNVLGGNARRFYLE</sequence>
<dbReference type="Pfam" id="PF04909">
    <property type="entry name" value="Amidohydro_2"/>
    <property type="match status" value="1"/>
</dbReference>
<evidence type="ECO:0000313" key="3">
    <source>
        <dbReference type="EMBL" id="MBY5959250.1"/>
    </source>
</evidence>
<comment type="caution">
    <text evidence="3">The sequence shown here is derived from an EMBL/GenBank/DDBJ whole genome shotgun (WGS) entry which is preliminary data.</text>
</comment>
<dbReference type="AlphaFoldDB" id="A0A953L9W0"/>
<evidence type="ECO:0000259" key="2">
    <source>
        <dbReference type="Pfam" id="PF04909"/>
    </source>
</evidence>
<dbReference type="Gene3D" id="3.20.20.140">
    <property type="entry name" value="Metal-dependent hydrolases"/>
    <property type="match status" value="1"/>
</dbReference>
<accession>A0A953L9W0</accession>
<dbReference type="PANTHER" id="PTHR43569:SF2">
    <property type="entry name" value="AMIDOHYDROLASE-RELATED DOMAIN-CONTAINING PROTEIN"/>
    <property type="match status" value="1"/>
</dbReference>
<dbReference type="InterPro" id="IPR032466">
    <property type="entry name" value="Metal_Hydrolase"/>
</dbReference>
<evidence type="ECO:0000313" key="4">
    <source>
        <dbReference type="Proteomes" id="UP000753961"/>
    </source>
</evidence>
<dbReference type="GO" id="GO:0016787">
    <property type="term" value="F:hydrolase activity"/>
    <property type="evidence" value="ECO:0007669"/>
    <property type="project" value="InterPro"/>
</dbReference>
<dbReference type="InterPro" id="IPR052350">
    <property type="entry name" value="Metallo-dep_Lactonases"/>
</dbReference>
<feature type="domain" description="Amidohydrolase-related" evidence="2">
    <location>
        <begin position="4"/>
        <end position="274"/>
    </location>
</feature>
<name>A0A953L9W0_9BACT</name>
<protein>
    <submittedName>
        <fullName evidence="3">Amidohydrolase family protein</fullName>
    </submittedName>
</protein>
<comment type="similarity">
    <text evidence="1">Belongs to the metallo-dependent hydrolases superfamily.</text>
</comment>
<evidence type="ECO:0000256" key="1">
    <source>
        <dbReference type="ARBA" id="ARBA00038310"/>
    </source>
</evidence>
<gene>
    <name evidence="3" type="ORF">KUV50_13945</name>
</gene>
<dbReference type="RefSeq" id="WP_222580788.1">
    <property type="nucleotide sequence ID" value="NZ_JAHVHU010000013.1"/>
</dbReference>
<dbReference type="PANTHER" id="PTHR43569">
    <property type="entry name" value="AMIDOHYDROLASE"/>
    <property type="match status" value="1"/>
</dbReference>
<dbReference type="SUPFAM" id="SSF51556">
    <property type="entry name" value="Metallo-dependent hydrolases"/>
    <property type="match status" value="1"/>
</dbReference>
<dbReference type="InterPro" id="IPR006680">
    <property type="entry name" value="Amidohydro-rel"/>
</dbReference>
<dbReference type="Proteomes" id="UP000753961">
    <property type="component" value="Unassembled WGS sequence"/>
</dbReference>
<organism evidence="3 4">
    <name type="scientific">Membranihabitans marinus</name>
    <dbReference type="NCBI Taxonomy" id="1227546"/>
    <lineage>
        <taxon>Bacteria</taxon>
        <taxon>Pseudomonadati</taxon>
        <taxon>Bacteroidota</taxon>
        <taxon>Saprospiria</taxon>
        <taxon>Saprospirales</taxon>
        <taxon>Saprospiraceae</taxon>
        <taxon>Membranihabitans</taxon>
    </lineage>
</organism>
<reference evidence="3" key="1">
    <citation type="submission" date="2021-06" db="EMBL/GenBank/DDBJ databases">
        <title>44 bacteria genomes isolated from Dapeng, Shenzhen.</title>
        <authorList>
            <person name="Zheng W."/>
            <person name="Yu S."/>
            <person name="Huang Y."/>
        </authorList>
    </citation>
    <scope>NUCLEOTIDE SEQUENCE</scope>
    <source>
        <strain evidence="3">DP5N28-2</strain>
    </source>
</reference>
<dbReference type="EMBL" id="JAHVHU010000013">
    <property type="protein sequence ID" value="MBY5959250.1"/>
    <property type="molecule type" value="Genomic_DNA"/>
</dbReference>